<dbReference type="Proteomes" id="UP001317191">
    <property type="component" value="Unassembled WGS sequence"/>
</dbReference>
<gene>
    <name evidence="2" type="ORF">NAT50_01630</name>
</gene>
<name>A0ABT0TKM7_9FLAO</name>
<evidence type="ECO:0000313" key="2">
    <source>
        <dbReference type="EMBL" id="MCL9808052.1"/>
    </source>
</evidence>
<reference evidence="2 3" key="1">
    <citation type="submission" date="2022-05" db="EMBL/GenBank/DDBJ databases">
        <title>Flavobacterium sp., isolated from activated sludge.</title>
        <authorList>
            <person name="Ran Q."/>
        </authorList>
    </citation>
    <scope>NUCLEOTIDE SEQUENCE [LARGE SCALE GENOMIC DNA]</scope>
    <source>
        <strain evidence="2 3">HXWNR70</strain>
    </source>
</reference>
<accession>A0ABT0TKM7</accession>
<dbReference type="PROSITE" id="PS51257">
    <property type="entry name" value="PROKAR_LIPOPROTEIN"/>
    <property type="match status" value="1"/>
</dbReference>
<evidence type="ECO:0008006" key="4">
    <source>
        <dbReference type="Google" id="ProtNLM"/>
    </source>
</evidence>
<comment type="caution">
    <text evidence="2">The sequence shown here is derived from an EMBL/GenBank/DDBJ whole genome shotgun (WGS) entry which is preliminary data.</text>
</comment>
<feature type="coiled-coil region" evidence="1">
    <location>
        <begin position="45"/>
        <end position="83"/>
    </location>
</feature>
<sequence>MKKTILSLTFITLLLTSCKEKTQEVAAEAANAVASELKEAVDSTASKAEEAIDSATSKAANAVEASAAKLEEAAKKAKEEAKK</sequence>
<keyword evidence="1" id="KW-0175">Coiled coil</keyword>
<keyword evidence="3" id="KW-1185">Reference proteome</keyword>
<proteinExistence type="predicted"/>
<dbReference type="EMBL" id="JAMLJM010000001">
    <property type="protein sequence ID" value="MCL9808052.1"/>
    <property type="molecule type" value="Genomic_DNA"/>
</dbReference>
<dbReference type="RefSeq" id="WP_250590827.1">
    <property type="nucleotide sequence ID" value="NZ_JAMLJM010000001.1"/>
</dbReference>
<evidence type="ECO:0000256" key="1">
    <source>
        <dbReference type="SAM" id="Coils"/>
    </source>
</evidence>
<organism evidence="2 3">
    <name type="scientific">Flavobacterium luminosum</name>
    <dbReference type="NCBI Taxonomy" id="2949086"/>
    <lineage>
        <taxon>Bacteria</taxon>
        <taxon>Pseudomonadati</taxon>
        <taxon>Bacteroidota</taxon>
        <taxon>Flavobacteriia</taxon>
        <taxon>Flavobacteriales</taxon>
        <taxon>Flavobacteriaceae</taxon>
        <taxon>Flavobacterium</taxon>
    </lineage>
</organism>
<protein>
    <recommendedName>
        <fullName evidence="4">YtxH domain-containing protein</fullName>
    </recommendedName>
</protein>
<evidence type="ECO:0000313" key="3">
    <source>
        <dbReference type="Proteomes" id="UP001317191"/>
    </source>
</evidence>